<protein>
    <submittedName>
        <fullName evidence="5">Xylose operon regulatory protein</fullName>
    </submittedName>
</protein>
<evidence type="ECO:0000313" key="5">
    <source>
        <dbReference type="EMBL" id="TWT66867.1"/>
    </source>
</evidence>
<dbReference type="PROSITE" id="PS01124">
    <property type="entry name" value="HTH_ARAC_FAMILY_2"/>
    <property type="match status" value="1"/>
</dbReference>
<evidence type="ECO:0000256" key="1">
    <source>
        <dbReference type="ARBA" id="ARBA00023015"/>
    </source>
</evidence>
<organism evidence="5 6">
    <name type="scientific">Posidoniimonas polymericola</name>
    <dbReference type="NCBI Taxonomy" id="2528002"/>
    <lineage>
        <taxon>Bacteria</taxon>
        <taxon>Pseudomonadati</taxon>
        <taxon>Planctomycetota</taxon>
        <taxon>Planctomycetia</taxon>
        <taxon>Pirellulales</taxon>
        <taxon>Lacipirellulaceae</taxon>
        <taxon>Posidoniimonas</taxon>
    </lineage>
</organism>
<reference evidence="5 6" key="1">
    <citation type="submission" date="2019-02" db="EMBL/GenBank/DDBJ databases">
        <title>Deep-cultivation of Planctomycetes and their phenomic and genomic characterization uncovers novel biology.</title>
        <authorList>
            <person name="Wiegand S."/>
            <person name="Jogler M."/>
            <person name="Boedeker C."/>
            <person name="Pinto D."/>
            <person name="Vollmers J."/>
            <person name="Rivas-Marin E."/>
            <person name="Kohn T."/>
            <person name="Peeters S.H."/>
            <person name="Heuer A."/>
            <person name="Rast P."/>
            <person name="Oberbeckmann S."/>
            <person name="Bunk B."/>
            <person name="Jeske O."/>
            <person name="Meyerdierks A."/>
            <person name="Storesund J.E."/>
            <person name="Kallscheuer N."/>
            <person name="Luecker S."/>
            <person name="Lage O.M."/>
            <person name="Pohl T."/>
            <person name="Merkel B.J."/>
            <person name="Hornburger P."/>
            <person name="Mueller R.-W."/>
            <person name="Bruemmer F."/>
            <person name="Labrenz M."/>
            <person name="Spormann A.M."/>
            <person name="Op Den Camp H."/>
            <person name="Overmann J."/>
            <person name="Amann R."/>
            <person name="Jetten M.S.M."/>
            <person name="Mascher T."/>
            <person name="Medema M.H."/>
            <person name="Devos D.P."/>
            <person name="Kaster A.-K."/>
            <person name="Ovreas L."/>
            <person name="Rohde M."/>
            <person name="Galperin M.Y."/>
            <person name="Jogler C."/>
        </authorList>
    </citation>
    <scope>NUCLEOTIDE SEQUENCE [LARGE SCALE GENOMIC DNA]</scope>
    <source>
        <strain evidence="5 6">Pla123a</strain>
    </source>
</reference>
<dbReference type="AlphaFoldDB" id="A0A5C5XUF3"/>
<accession>A0A5C5XUF3</accession>
<dbReference type="OrthoDB" id="9795616at2"/>
<dbReference type="InterPro" id="IPR018060">
    <property type="entry name" value="HTH_AraC"/>
</dbReference>
<dbReference type="InterPro" id="IPR018062">
    <property type="entry name" value="HTH_AraC-typ_CS"/>
</dbReference>
<dbReference type="InterPro" id="IPR009057">
    <property type="entry name" value="Homeodomain-like_sf"/>
</dbReference>
<keyword evidence="6" id="KW-1185">Reference proteome</keyword>
<dbReference type="RefSeq" id="WP_146591267.1">
    <property type="nucleotide sequence ID" value="NZ_SJPO01000014.1"/>
</dbReference>
<evidence type="ECO:0000313" key="6">
    <source>
        <dbReference type="Proteomes" id="UP000318478"/>
    </source>
</evidence>
<dbReference type="InterPro" id="IPR054031">
    <property type="entry name" value="XylR_PBP1"/>
</dbReference>
<gene>
    <name evidence="5" type="primary">xylR_9</name>
    <name evidence="5" type="ORF">Pla123a_45650</name>
</gene>
<sequence>MAVKLKRRSVALLIETSNAYARGLMDGVVAYQRQHARWSIYMGEHERRASPPLWLREWKGDGIIARIENEAVAEKVRRLNVPTVDVSAARLIGNIPCVETDDKEIADQGARHLASRGFRSLAFCGDRSFLWSNAREDQFAAVCKELGLECSLFMAKSVHDDDYSSTQERDRLRKWLKKLSKPVGVMACYDFRGQQILDICREIAVAVPEQVSVVGVDNDERLCSICTPPLSSVIPDAYGAGYKAAELLDQIMNGEAVTSEVYRMPPLGIAERRSSDIFAIDDEDIIAAERYIREHACEGIAIADILKAVPLSRRALEYRFRKLLHRTPHQEIIRIRIERVKALLRETDLPLAAIAMRAGFAHADYLSVAFKKVTGVPPSAYRKQNSKVASY</sequence>
<evidence type="ECO:0000256" key="3">
    <source>
        <dbReference type="ARBA" id="ARBA00023163"/>
    </source>
</evidence>
<dbReference type="PANTHER" id="PTHR30146">
    <property type="entry name" value="LACI-RELATED TRANSCRIPTIONAL REPRESSOR"/>
    <property type="match status" value="1"/>
</dbReference>
<dbReference type="Gene3D" id="3.40.50.2300">
    <property type="match status" value="2"/>
</dbReference>
<dbReference type="GO" id="GO:0003700">
    <property type="term" value="F:DNA-binding transcription factor activity"/>
    <property type="evidence" value="ECO:0007669"/>
    <property type="project" value="InterPro"/>
</dbReference>
<keyword evidence="3" id="KW-0804">Transcription</keyword>
<dbReference type="SUPFAM" id="SSF46689">
    <property type="entry name" value="Homeodomain-like"/>
    <property type="match status" value="1"/>
</dbReference>
<evidence type="ECO:0000256" key="2">
    <source>
        <dbReference type="ARBA" id="ARBA00023125"/>
    </source>
</evidence>
<dbReference type="GO" id="GO:0000976">
    <property type="term" value="F:transcription cis-regulatory region binding"/>
    <property type="evidence" value="ECO:0007669"/>
    <property type="project" value="TreeGrafter"/>
</dbReference>
<feature type="domain" description="HTH araC/xylS-type" evidence="4">
    <location>
        <begin position="286"/>
        <end position="384"/>
    </location>
</feature>
<keyword evidence="1" id="KW-0805">Transcription regulation</keyword>
<dbReference type="Pfam" id="PF12833">
    <property type="entry name" value="HTH_18"/>
    <property type="match status" value="1"/>
</dbReference>
<proteinExistence type="predicted"/>
<dbReference type="PANTHER" id="PTHR30146:SF24">
    <property type="entry name" value="XYLOSE OPERON REGULATORY PROTEIN"/>
    <property type="match status" value="1"/>
</dbReference>
<dbReference type="Pfam" id="PF13377">
    <property type="entry name" value="Peripla_BP_3"/>
    <property type="match status" value="1"/>
</dbReference>
<dbReference type="EMBL" id="SJPO01000014">
    <property type="protein sequence ID" value="TWT66867.1"/>
    <property type="molecule type" value="Genomic_DNA"/>
</dbReference>
<comment type="caution">
    <text evidence="5">The sequence shown here is derived from an EMBL/GenBank/DDBJ whole genome shotgun (WGS) entry which is preliminary data.</text>
</comment>
<evidence type="ECO:0000259" key="4">
    <source>
        <dbReference type="PROSITE" id="PS01124"/>
    </source>
</evidence>
<dbReference type="SUPFAM" id="SSF53822">
    <property type="entry name" value="Periplasmic binding protein-like I"/>
    <property type="match status" value="1"/>
</dbReference>
<dbReference type="Pfam" id="PF22177">
    <property type="entry name" value="PBP1_XylR"/>
    <property type="match status" value="1"/>
</dbReference>
<dbReference type="InterPro" id="IPR046335">
    <property type="entry name" value="LacI/GalR-like_sensor"/>
</dbReference>
<dbReference type="Proteomes" id="UP000318478">
    <property type="component" value="Unassembled WGS sequence"/>
</dbReference>
<keyword evidence="2" id="KW-0238">DNA-binding</keyword>
<dbReference type="Gene3D" id="1.10.10.60">
    <property type="entry name" value="Homeodomain-like"/>
    <property type="match status" value="1"/>
</dbReference>
<name>A0A5C5XUF3_9BACT</name>
<dbReference type="CDD" id="cd01543">
    <property type="entry name" value="PBP1_XylR"/>
    <property type="match status" value="1"/>
</dbReference>
<dbReference type="SMART" id="SM00342">
    <property type="entry name" value="HTH_ARAC"/>
    <property type="match status" value="1"/>
</dbReference>
<dbReference type="InterPro" id="IPR028082">
    <property type="entry name" value="Peripla_BP_I"/>
</dbReference>
<dbReference type="PROSITE" id="PS00041">
    <property type="entry name" value="HTH_ARAC_FAMILY_1"/>
    <property type="match status" value="1"/>
</dbReference>